<name>A0A382KJI4_9ZZZZ</name>
<evidence type="ECO:0000313" key="3">
    <source>
        <dbReference type="EMBL" id="SVC23147.1"/>
    </source>
</evidence>
<dbReference type="InterPro" id="IPR001387">
    <property type="entry name" value="Cro/C1-type_HTH"/>
</dbReference>
<dbReference type="Gene3D" id="1.10.260.40">
    <property type="entry name" value="lambda repressor-like DNA-binding domains"/>
    <property type="match status" value="1"/>
</dbReference>
<dbReference type="PROSITE" id="PS50943">
    <property type="entry name" value="HTH_CROC1"/>
    <property type="match status" value="1"/>
</dbReference>
<dbReference type="InterPro" id="IPR010982">
    <property type="entry name" value="Lambda_DNA-bd_dom_sf"/>
</dbReference>
<accession>A0A382KJI4</accession>
<dbReference type="EMBL" id="UINC01080321">
    <property type="protein sequence ID" value="SVC23147.1"/>
    <property type="molecule type" value="Genomic_DNA"/>
</dbReference>
<feature type="region of interest" description="Disordered" evidence="1">
    <location>
        <begin position="72"/>
        <end position="101"/>
    </location>
</feature>
<organism evidence="3">
    <name type="scientific">marine metagenome</name>
    <dbReference type="NCBI Taxonomy" id="408172"/>
    <lineage>
        <taxon>unclassified sequences</taxon>
        <taxon>metagenomes</taxon>
        <taxon>ecological metagenomes</taxon>
    </lineage>
</organism>
<dbReference type="GO" id="GO:0003677">
    <property type="term" value="F:DNA binding"/>
    <property type="evidence" value="ECO:0007669"/>
    <property type="project" value="InterPro"/>
</dbReference>
<feature type="compositionally biased region" description="Basic residues" evidence="1">
    <location>
        <begin position="86"/>
        <end position="101"/>
    </location>
</feature>
<protein>
    <recommendedName>
        <fullName evidence="2">HTH cro/C1-type domain-containing protein</fullName>
    </recommendedName>
</protein>
<feature type="domain" description="HTH cro/C1-type" evidence="2">
    <location>
        <begin position="24"/>
        <end position="78"/>
    </location>
</feature>
<dbReference type="CDD" id="cd00093">
    <property type="entry name" value="HTH_XRE"/>
    <property type="match status" value="1"/>
</dbReference>
<feature type="non-terminal residue" evidence="3">
    <location>
        <position position="1"/>
    </location>
</feature>
<evidence type="ECO:0000259" key="2">
    <source>
        <dbReference type="PROSITE" id="PS50943"/>
    </source>
</evidence>
<dbReference type="SMART" id="SM00530">
    <property type="entry name" value="HTH_XRE"/>
    <property type="match status" value="1"/>
</dbReference>
<feature type="non-terminal residue" evidence="3">
    <location>
        <position position="101"/>
    </location>
</feature>
<dbReference type="SUPFAM" id="SSF47413">
    <property type="entry name" value="lambda repressor-like DNA-binding domains"/>
    <property type="match status" value="1"/>
</dbReference>
<dbReference type="Pfam" id="PF01381">
    <property type="entry name" value="HTH_3"/>
    <property type="match status" value="1"/>
</dbReference>
<evidence type="ECO:0000256" key="1">
    <source>
        <dbReference type="SAM" id="MobiDB-lite"/>
    </source>
</evidence>
<proteinExistence type="predicted"/>
<sequence length="101" mass="11003">MFNYSPFHKPDQKKEKRTIMALPIKQHRKKLGLTQKALAAKLGVSVPSVVNWESGKMAPRGKNLAKVEKFLGTKASAPKKAEKKGAAKPKKKAGRPKGKAG</sequence>
<gene>
    <name evidence="3" type="ORF">METZ01_LOCUS276001</name>
</gene>
<reference evidence="3" key="1">
    <citation type="submission" date="2018-05" db="EMBL/GenBank/DDBJ databases">
        <authorList>
            <person name="Lanie J.A."/>
            <person name="Ng W.-L."/>
            <person name="Kazmierczak K.M."/>
            <person name="Andrzejewski T.M."/>
            <person name="Davidsen T.M."/>
            <person name="Wayne K.J."/>
            <person name="Tettelin H."/>
            <person name="Glass J.I."/>
            <person name="Rusch D."/>
            <person name="Podicherti R."/>
            <person name="Tsui H.-C.T."/>
            <person name="Winkler M.E."/>
        </authorList>
    </citation>
    <scope>NUCLEOTIDE SEQUENCE</scope>
</reference>
<dbReference type="AlphaFoldDB" id="A0A382KJI4"/>